<feature type="binding site" evidence="1">
    <location>
        <position position="294"/>
    </location>
    <ligand>
        <name>L-histidine</name>
        <dbReference type="ChEBI" id="CHEBI:57595"/>
    </ligand>
</feature>
<protein>
    <submittedName>
        <fullName evidence="3">ATP phosphoribosyltransferase regulatory subunit</fullName>
    </submittedName>
</protein>
<dbReference type="PIRSF" id="PIRSF001549">
    <property type="entry name" value="His-tRNA_synth"/>
    <property type="match status" value="1"/>
</dbReference>
<feature type="binding site" evidence="1">
    <location>
        <position position="103"/>
    </location>
    <ligand>
        <name>L-histidine</name>
        <dbReference type="ChEBI" id="CHEBI:57595"/>
    </ligand>
</feature>
<gene>
    <name evidence="3" type="ORF">E5R92_03875</name>
</gene>
<evidence type="ECO:0000259" key="2">
    <source>
        <dbReference type="Pfam" id="PF13393"/>
    </source>
</evidence>
<keyword evidence="3" id="KW-0808">Transferase</keyword>
<accession>A0A6H1Q2A7</accession>
<reference evidence="3 4" key="1">
    <citation type="journal article" date="2020" name="Nat. Microbiol.">
        <title>Lysogenic host-virus interactions in SAR11 marine bacteria.</title>
        <authorList>
            <person name="Morris R.M."/>
            <person name="Cain K.R."/>
            <person name="Hvorecny K.L."/>
            <person name="Kollman J.M."/>
        </authorList>
    </citation>
    <scope>NUCLEOTIDE SEQUENCE [LARGE SCALE GENOMIC DNA]</scope>
    <source>
        <strain evidence="3 4">NP1</strain>
    </source>
</reference>
<dbReference type="Pfam" id="PF13393">
    <property type="entry name" value="tRNA-synt_His"/>
    <property type="match status" value="1"/>
</dbReference>
<dbReference type="AlphaFoldDB" id="A0A6H1Q2A7"/>
<evidence type="ECO:0000256" key="1">
    <source>
        <dbReference type="PIRSR" id="PIRSR001549-1"/>
    </source>
</evidence>
<feature type="domain" description="Class II Histidinyl-tRNA synthetase (HisRS)-like catalytic core" evidence="2">
    <location>
        <begin position="4"/>
        <end position="169"/>
    </location>
</feature>
<dbReference type="GO" id="GO:0006427">
    <property type="term" value="P:histidyl-tRNA aminoacylation"/>
    <property type="evidence" value="ECO:0007669"/>
    <property type="project" value="TreeGrafter"/>
</dbReference>
<feature type="binding site" evidence="1">
    <location>
        <position position="86"/>
    </location>
    <ligand>
        <name>L-histidine</name>
        <dbReference type="ChEBI" id="CHEBI:57595"/>
    </ligand>
</feature>
<dbReference type="Gene3D" id="3.30.930.10">
    <property type="entry name" value="Bira Bifunctional Protein, Domain 2"/>
    <property type="match status" value="1"/>
</dbReference>
<dbReference type="InterPro" id="IPR041715">
    <property type="entry name" value="HisRS-like_core"/>
</dbReference>
<dbReference type="PANTHER" id="PTHR43707:SF1">
    <property type="entry name" value="HISTIDINE--TRNA LIGASE, MITOCHONDRIAL-RELATED"/>
    <property type="match status" value="1"/>
</dbReference>
<keyword evidence="4" id="KW-1185">Reference proteome</keyword>
<proteinExistence type="predicted"/>
<dbReference type="InterPro" id="IPR004516">
    <property type="entry name" value="HisRS/HisZ"/>
</dbReference>
<dbReference type="GO" id="GO:0005737">
    <property type="term" value="C:cytoplasm"/>
    <property type="evidence" value="ECO:0007669"/>
    <property type="project" value="InterPro"/>
</dbReference>
<dbReference type="PANTHER" id="PTHR43707">
    <property type="entry name" value="HISTIDYL-TRNA SYNTHETASE"/>
    <property type="match status" value="1"/>
</dbReference>
<feature type="binding site" evidence="1">
    <location>
        <begin position="58"/>
        <end position="60"/>
    </location>
    <ligand>
        <name>L-histidine</name>
        <dbReference type="ChEBI" id="CHEBI:57595"/>
    </ligand>
</feature>
<name>A0A6H1Q2A7_9PROT</name>
<feature type="binding site" evidence="1">
    <location>
        <begin position="298"/>
        <end position="299"/>
    </location>
    <ligand>
        <name>L-histidine</name>
        <dbReference type="ChEBI" id="CHEBI:57595"/>
    </ligand>
</feature>
<evidence type="ECO:0000313" key="3">
    <source>
        <dbReference type="EMBL" id="QIZ20921.1"/>
    </source>
</evidence>
<feature type="binding site" evidence="1">
    <location>
        <position position="99"/>
    </location>
    <ligand>
        <name>L-histidine</name>
        <dbReference type="ChEBI" id="CHEBI:57595"/>
    </ligand>
</feature>
<evidence type="ECO:0000313" key="4">
    <source>
        <dbReference type="Proteomes" id="UP000501094"/>
    </source>
</evidence>
<dbReference type="Proteomes" id="UP000501094">
    <property type="component" value="Chromosome"/>
</dbReference>
<dbReference type="RefSeq" id="WP_168606799.1">
    <property type="nucleotide sequence ID" value="NZ_CP038852.1"/>
</dbReference>
<dbReference type="SUPFAM" id="SSF55681">
    <property type="entry name" value="Class II aaRS and biotin synthetases"/>
    <property type="match status" value="1"/>
</dbReference>
<keyword evidence="3" id="KW-0328">Glycosyltransferase</keyword>
<dbReference type="InterPro" id="IPR045864">
    <property type="entry name" value="aa-tRNA-synth_II/BPL/LPL"/>
</dbReference>
<organism evidence="3 4">
    <name type="scientific">Candidatus Pelagibacter giovannonii</name>
    <dbReference type="NCBI Taxonomy" id="2563896"/>
    <lineage>
        <taxon>Bacteria</taxon>
        <taxon>Pseudomonadati</taxon>
        <taxon>Pseudomonadota</taxon>
        <taxon>Alphaproteobacteria</taxon>
        <taxon>Candidatus Pelagibacterales</taxon>
        <taxon>Candidatus Pelagibacteraceae</taxon>
        <taxon>Candidatus Pelagibacter</taxon>
    </lineage>
</organism>
<dbReference type="GO" id="GO:0016757">
    <property type="term" value="F:glycosyltransferase activity"/>
    <property type="evidence" value="ECO:0007669"/>
    <property type="project" value="UniProtKB-KW"/>
</dbReference>
<dbReference type="GO" id="GO:0004821">
    <property type="term" value="F:histidine-tRNA ligase activity"/>
    <property type="evidence" value="ECO:0007669"/>
    <property type="project" value="TreeGrafter"/>
</dbReference>
<dbReference type="EMBL" id="CP038852">
    <property type="protein sequence ID" value="QIZ20921.1"/>
    <property type="molecule type" value="Genomic_DNA"/>
</dbReference>
<sequence length="348" mass="41022">MKLKNSFNQILKSQNFKYIELDSIIESKHILKRSGGNFRQYLFSFYDQNFREWSLRPDLTISSVIKFIKEKINNRTKWYYTGEAYRKANTRSNSVIKKQTGFEIYASNNNNKDDEEIVKTSIKILKKTTFKKAQLNIGNIEIFYALVNRLEMPNRWKERIKRHFSREVYLNKLLKKLSTNSDINFEVVKQDKKKAEKLRKENPKKIFSGRSLKEILDRFDIKNYSDPRVNSNKKNVKIIRDYFKISCSIDKAPKILNEFFKKNNLNLIISPDYFPIRKNNLKNVKVLFSTNIGRSVPYYSNMVFNIQVNVKGKIHTFVSGGRYNELVKNLGYKKNITAVGAAIDLNLL</sequence>
<dbReference type="KEGG" id="peg:E5R92_03875"/>